<evidence type="ECO:0000313" key="2">
    <source>
        <dbReference type="Proteomes" id="UP000053558"/>
    </source>
</evidence>
<keyword evidence="2" id="KW-1185">Reference proteome</keyword>
<dbReference type="EMBL" id="JH711582">
    <property type="protein sequence ID" value="EIW78184.1"/>
    <property type="molecule type" value="Genomic_DNA"/>
</dbReference>
<evidence type="ECO:0008006" key="3">
    <source>
        <dbReference type="Google" id="ProtNLM"/>
    </source>
</evidence>
<gene>
    <name evidence="1" type="ORF">CONPUDRAFT_167249</name>
</gene>
<sequence>MHPCLQIPELLKLFFDALNDKKSLSYLSRACSTFKEPALDALYTEIDGSDFLLCLPSHLWSVQERTDPMRQSSLLRVFTLKRDISQREWDTLLRYTARVKCVSLSPETEGSFRMDISVWKNLSRTRPVENVFPMLRTLRLYPLDTFIPSINLFLSPELCSLDFLIRSPEVLAYILQVLPPVCLGVEAFHVTYCASLPKTTKTDLADVICQWPNIRSLTIPSIDERILRHLTKSQGLGCLHFDFRSHHSWLSAPSLGFRSMTHLSVRADSINATIRALKSIRSSSSAGAESRFYARIRHVQIDAPYRESEESLNPLLELTSGLGGYVAHDHLAEMTLHLSPDTQLRGLELLRPLRVFTHLSRLSITGKNSTIDISFDALQTLLVNWPCLEAIQIITLHPFLTLPQLFGVLEACPRLQICGLGTIVNPHDVDALLNHEDDLRVYGPYRNVELLILGHATEETQHVRPTVQVLSRVVPQLKCVGSKMDSDVFDSKRTAHSKFWVDVLDGIQGFNKL</sequence>
<name>A0A5M3MHC7_CONPW</name>
<dbReference type="AlphaFoldDB" id="A0A5M3MHC7"/>
<protein>
    <recommendedName>
        <fullName evidence="3">F-box domain-containing protein</fullName>
    </recommendedName>
</protein>
<dbReference type="GeneID" id="19205728"/>
<organism evidence="1 2">
    <name type="scientific">Coniophora puteana (strain RWD-64-598)</name>
    <name type="common">Brown rot fungus</name>
    <dbReference type="NCBI Taxonomy" id="741705"/>
    <lineage>
        <taxon>Eukaryota</taxon>
        <taxon>Fungi</taxon>
        <taxon>Dikarya</taxon>
        <taxon>Basidiomycota</taxon>
        <taxon>Agaricomycotina</taxon>
        <taxon>Agaricomycetes</taxon>
        <taxon>Agaricomycetidae</taxon>
        <taxon>Boletales</taxon>
        <taxon>Coniophorineae</taxon>
        <taxon>Coniophoraceae</taxon>
        <taxon>Coniophora</taxon>
    </lineage>
</organism>
<accession>A0A5M3MHC7</accession>
<reference evidence="2" key="1">
    <citation type="journal article" date="2012" name="Science">
        <title>The Paleozoic origin of enzymatic lignin decomposition reconstructed from 31 fungal genomes.</title>
        <authorList>
            <person name="Floudas D."/>
            <person name="Binder M."/>
            <person name="Riley R."/>
            <person name="Barry K."/>
            <person name="Blanchette R.A."/>
            <person name="Henrissat B."/>
            <person name="Martinez A.T."/>
            <person name="Otillar R."/>
            <person name="Spatafora J.W."/>
            <person name="Yadav J.S."/>
            <person name="Aerts A."/>
            <person name="Benoit I."/>
            <person name="Boyd A."/>
            <person name="Carlson A."/>
            <person name="Copeland A."/>
            <person name="Coutinho P.M."/>
            <person name="de Vries R.P."/>
            <person name="Ferreira P."/>
            <person name="Findley K."/>
            <person name="Foster B."/>
            <person name="Gaskell J."/>
            <person name="Glotzer D."/>
            <person name="Gorecki P."/>
            <person name="Heitman J."/>
            <person name="Hesse C."/>
            <person name="Hori C."/>
            <person name="Igarashi K."/>
            <person name="Jurgens J.A."/>
            <person name="Kallen N."/>
            <person name="Kersten P."/>
            <person name="Kohler A."/>
            <person name="Kuees U."/>
            <person name="Kumar T.K.A."/>
            <person name="Kuo A."/>
            <person name="LaButti K."/>
            <person name="Larrondo L.F."/>
            <person name="Lindquist E."/>
            <person name="Ling A."/>
            <person name="Lombard V."/>
            <person name="Lucas S."/>
            <person name="Lundell T."/>
            <person name="Martin R."/>
            <person name="McLaughlin D.J."/>
            <person name="Morgenstern I."/>
            <person name="Morin E."/>
            <person name="Murat C."/>
            <person name="Nagy L.G."/>
            <person name="Nolan M."/>
            <person name="Ohm R.A."/>
            <person name="Patyshakuliyeva A."/>
            <person name="Rokas A."/>
            <person name="Ruiz-Duenas F.J."/>
            <person name="Sabat G."/>
            <person name="Salamov A."/>
            <person name="Samejima M."/>
            <person name="Schmutz J."/>
            <person name="Slot J.C."/>
            <person name="St John F."/>
            <person name="Stenlid J."/>
            <person name="Sun H."/>
            <person name="Sun S."/>
            <person name="Syed K."/>
            <person name="Tsang A."/>
            <person name="Wiebenga A."/>
            <person name="Young D."/>
            <person name="Pisabarro A."/>
            <person name="Eastwood D.C."/>
            <person name="Martin F."/>
            <person name="Cullen D."/>
            <person name="Grigoriev I.V."/>
            <person name="Hibbett D.S."/>
        </authorList>
    </citation>
    <scope>NUCLEOTIDE SEQUENCE [LARGE SCALE GENOMIC DNA]</scope>
    <source>
        <strain evidence="2">RWD-64-598 SS2</strain>
    </source>
</reference>
<dbReference type="Proteomes" id="UP000053558">
    <property type="component" value="Unassembled WGS sequence"/>
</dbReference>
<comment type="caution">
    <text evidence="1">The sequence shown here is derived from an EMBL/GenBank/DDBJ whole genome shotgun (WGS) entry which is preliminary data.</text>
</comment>
<dbReference type="KEGG" id="cput:CONPUDRAFT_167249"/>
<dbReference type="RefSeq" id="XP_007771267.1">
    <property type="nucleotide sequence ID" value="XM_007773077.1"/>
</dbReference>
<proteinExistence type="predicted"/>
<evidence type="ECO:0000313" key="1">
    <source>
        <dbReference type="EMBL" id="EIW78184.1"/>
    </source>
</evidence>
<dbReference type="OrthoDB" id="2447803at2759"/>